<dbReference type="Proteomes" id="UP000029981">
    <property type="component" value="Chromosome 4"/>
</dbReference>
<reference evidence="1 2" key="4">
    <citation type="journal article" date="2011" name="BMC Genomics">
        <title>RNA-Seq improves annotation of protein-coding genes in the cucumber genome.</title>
        <authorList>
            <person name="Li Z."/>
            <person name="Zhang Z."/>
            <person name="Yan P."/>
            <person name="Huang S."/>
            <person name="Fei Z."/>
            <person name="Lin K."/>
        </authorList>
    </citation>
    <scope>NUCLEOTIDE SEQUENCE [LARGE SCALE GENOMIC DNA]</scope>
    <source>
        <strain evidence="2">cv. 9930</strain>
    </source>
</reference>
<gene>
    <name evidence="1" type="ORF">Csa_4G637800</name>
</gene>
<reference evidence="1 2" key="3">
    <citation type="journal article" date="2010" name="BMC Genomics">
        <title>Transcriptome sequencing and comparative analysis of cucumber flowers with different sex types.</title>
        <authorList>
            <person name="Guo S."/>
            <person name="Zheng Y."/>
            <person name="Joung J.G."/>
            <person name="Liu S."/>
            <person name="Zhang Z."/>
            <person name="Crasta O.R."/>
            <person name="Sobral B.W."/>
            <person name="Xu Y."/>
            <person name="Huang S."/>
            <person name="Fei Z."/>
        </authorList>
    </citation>
    <scope>NUCLEOTIDE SEQUENCE [LARGE SCALE GENOMIC DNA]</scope>
    <source>
        <strain evidence="2">cv. 9930</strain>
    </source>
</reference>
<name>A0A0A0KZN4_CUCSA</name>
<evidence type="ECO:0000313" key="2">
    <source>
        <dbReference type="Proteomes" id="UP000029981"/>
    </source>
</evidence>
<dbReference type="EMBL" id="CM002925">
    <property type="protein sequence ID" value="KGN55140.1"/>
    <property type="molecule type" value="Genomic_DNA"/>
</dbReference>
<organism evidence="1 2">
    <name type="scientific">Cucumis sativus</name>
    <name type="common">Cucumber</name>
    <dbReference type="NCBI Taxonomy" id="3659"/>
    <lineage>
        <taxon>Eukaryota</taxon>
        <taxon>Viridiplantae</taxon>
        <taxon>Streptophyta</taxon>
        <taxon>Embryophyta</taxon>
        <taxon>Tracheophyta</taxon>
        <taxon>Spermatophyta</taxon>
        <taxon>Magnoliopsida</taxon>
        <taxon>eudicotyledons</taxon>
        <taxon>Gunneridae</taxon>
        <taxon>Pentapetalae</taxon>
        <taxon>rosids</taxon>
        <taxon>fabids</taxon>
        <taxon>Cucurbitales</taxon>
        <taxon>Cucurbitaceae</taxon>
        <taxon>Benincaseae</taxon>
        <taxon>Cucumis</taxon>
    </lineage>
</organism>
<accession>A0A0A0KZN4</accession>
<dbReference type="AlphaFoldDB" id="A0A0A0KZN4"/>
<protein>
    <submittedName>
        <fullName evidence="1">Uncharacterized protein</fullName>
    </submittedName>
</protein>
<reference evidence="1 2" key="1">
    <citation type="journal article" date="2009" name="Nat. Genet.">
        <title>The genome of the cucumber, Cucumis sativus L.</title>
        <authorList>
            <person name="Huang S."/>
            <person name="Li R."/>
            <person name="Zhang Z."/>
            <person name="Li L."/>
            <person name="Gu X."/>
            <person name="Fan W."/>
            <person name="Lucas W.J."/>
            <person name="Wang X."/>
            <person name="Xie B."/>
            <person name="Ni P."/>
            <person name="Ren Y."/>
            <person name="Zhu H."/>
            <person name="Li J."/>
            <person name="Lin K."/>
            <person name="Jin W."/>
            <person name="Fei Z."/>
            <person name="Li G."/>
            <person name="Staub J."/>
            <person name="Kilian A."/>
            <person name="van der Vossen E.A."/>
            <person name="Wu Y."/>
            <person name="Guo J."/>
            <person name="He J."/>
            <person name="Jia Z."/>
            <person name="Ren Y."/>
            <person name="Tian G."/>
            <person name="Lu Y."/>
            <person name="Ruan J."/>
            <person name="Qian W."/>
            <person name="Wang M."/>
            <person name="Huang Q."/>
            <person name="Li B."/>
            <person name="Xuan Z."/>
            <person name="Cao J."/>
            <person name="Asan"/>
            <person name="Wu Z."/>
            <person name="Zhang J."/>
            <person name="Cai Q."/>
            <person name="Bai Y."/>
            <person name="Zhao B."/>
            <person name="Han Y."/>
            <person name="Li Y."/>
            <person name="Li X."/>
            <person name="Wang S."/>
            <person name="Shi Q."/>
            <person name="Liu S."/>
            <person name="Cho W.K."/>
            <person name="Kim J.Y."/>
            <person name="Xu Y."/>
            <person name="Heller-Uszynska K."/>
            <person name="Miao H."/>
            <person name="Cheng Z."/>
            <person name="Zhang S."/>
            <person name="Wu J."/>
            <person name="Yang Y."/>
            <person name="Kang H."/>
            <person name="Li M."/>
            <person name="Liang H."/>
            <person name="Ren X."/>
            <person name="Shi Z."/>
            <person name="Wen M."/>
            <person name="Jian M."/>
            <person name="Yang H."/>
            <person name="Zhang G."/>
            <person name="Yang Z."/>
            <person name="Chen R."/>
            <person name="Liu S."/>
            <person name="Li J."/>
            <person name="Ma L."/>
            <person name="Liu H."/>
            <person name="Zhou Y."/>
            <person name="Zhao J."/>
            <person name="Fang X."/>
            <person name="Li G."/>
            <person name="Fang L."/>
            <person name="Li Y."/>
            <person name="Liu D."/>
            <person name="Zheng H."/>
            <person name="Zhang Y."/>
            <person name="Qin N."/>
            <person name="Li Z."/>
            <person name="Yang G."/>
            <person name="Yang S."/>
            <person name="Bolund L."/>
            <person name="Kristiansen K."/>
            <person name="Zheng H."/>
            <person name="Li S."/>
            <person name="Zhang X."/>
            <person name="Yang H."/>
            <person name="Wang J."/>
            <person name="Sun R."/>
            <person name="Zhang B."/>
            <person name="Jiang S."/>
            <person name="Wang J."/>
            <person name="Du Y."/>
            <person name="Li S."/>
        </authorList>
    </citation>
    <scope>NUCLEOTIDE SEQUENCE [LARGE SCALE GENOMIC DNA]</scope>
    <source>
        <strain evidence="2">cv. 9930</strain>
    </source>
</reference>
<dbReference type="Gramene" id="KGN55140">
    <property type="protein sequence ID" value="KGN55140"/>
    <property type="gene ID" value="Csa_4G637800"/>
</dbReference>
<keyword evidence="2" id="KW-1185">Reference proteome</keyword>
<evidence type="ECO:0000313" key="1">
    <source>
        <dbReference type="EMBL" id="KGN55140.1"/>
    </source>
</evidence>
<reference evidence="1 2" key="2">
    <citation type="journal article" date="2009" name="PLoS ONE">
        <title>An integrated genetic and cytogenetic map of the cucumber genome.</title>
        <authorList>
            <person name="Ren Y."/>
            <person name="Zhang Z."/>
            <person name="Liu J."/>
            <person name="Staub J.E."/>
            <person name="Han Y."/>
            <person name="Cheng Z."/>
            <person name="Li X."/>
            <person name="Lu J."/>
            <person name="Miao H."/>
            <person name="Kang H."/>
            <person name="Xie B."/>
            <person name="Gu X."/>
            <person name="Wang X."/>
            <person name="Du Y."/>
            <person name="Jin W."/>
            <person name="Huang S."/>
        </authorList>
    </citation>
    <scope>NUCLEOTIDE SEQUENCE [LARGE SCALE GENOMIC DNA]</scope>
    <source>
        <strain evidence="2">cv. 9930</strain>
    </source>
</reference>
<proteinExistence type="predicted"/>
<sequence length="79" mass="8975">MNVIMIALTNDFPFFLVSIFSRLRRLGTRENECDVDVDVMDLRANNCCFPVAAIINLMLPLCFIPMPHSAFRVSPLNDV</sequence>